<comment type="catalytic activity">
    <reaction evidence="10">
        <text>an acyl phosphate + sn-glycerol 3-phosphate = a 1-acyl-sn-glycero-3-phosphate + phosphate</text>
        <dbReference type="Rhea" id="RHEA:34075"/>
        <dbReference type="ChEBI" id="CHEBI:43474"/>
        <dbReference type="ChEBI" id="CHEBI:57597"/>
        <dbReference type="ChEBI" id="CHEBI:57970"/>
        <dbReference type="ChEBI" id="CHEBI:59918"/>
        <dbReference type="EC" id="2.3.1.275"/>
    </reaction>
</comment>
<evidence type="ECO:0000256" key="10">
    <source>
        <dbReference type="HAMAP-Rule" id="MF_01043"/>
    </source>
</evidence>
<evidence type="ECO:0000313" key="12">
    <source>
        <dbReference type="Proteomes" id="UP001623041"/>
    </source>
</evidence>
<protein>
    <recommendedName>
        <fullName evidence="10">Glycerol-3-phosphate acyltransferase</fullName>
    </recommendedName>
    <alternativeName>
        <fullName evidence="10">Acyl-PO4 G3P acyltransferase</fullName>
    </alternativeName>
    <alternativeName>
        <fullName evidence="10">Acyl-phosphate--glycerol-3-phosphate acyltransferase</fullName>
    </alternativeName>
    <alternativeName>
        <fullName evidence="10">G3P acyltransferase</fullName>
        <shortName evidence="10">GPAT</shortName>
        <ecNumber evidence="10">2.3.1.275</ecNumber>
    </alternativeName>
    <alternativeName>
        <fullName evidence="10">Lysophosphatidic acid synthase</fullName>
        <shortName evidence="10">LPA synthase</shortName>
    </alternativeName>
</protein>
<keyword evidence="1 10" id="KW-1003">Cell membrane</keyword>
<feature type="transmembrane region" description="Helical" evidence="10">
    <location>
        <begin position="107"/>
        <end position="130"/>
    </location>
</feature>
<evidence type="ECO:0000256" key="9">
    <source>
        <dbReference type="ARBA" id="ARBA00023264"/>
    </source>
</evidence>
<keyword evidence="2 10" id="KW-0444">Lipid biosynthesis</keyword>
<dbReference type="Proteomes" id="UP001623041">
    <property type="component" value="Unassembled WGS sequence"/>
</dbReference>
<gene>
    <name evidence="10" type="primary">plsY</name>
    <name evidence="11" type="ORF">ACJEBI_09875</name>
</gene>
<comment type="subcellular location">
    <subcellularLocation>
        <location evidence="10">Cell membrane</location>
        <topology evidence="10">Multi-pass membrane protein</topology>
    </subcellularLocation>
</comment>
<comment type="caution">
    <text evidence="11">The sequence shown here is derived from an EMBL/GenBank/DDBJ whole genome shotgun (WGS) entry which is preliminary data.</text>
</comment>
<dbReference type="HAMAP" id="MF_01043">
    <property type="entry name" value="PlsY"/>
    <property type="match status" value="1"/>
</dbReference>
<feature type="transmembrane region" description="Helical" evidence="10">
    <location>
        <begin position="158"/>
        <end position="176"/>
    </location>
</feature>
<organism evidence="11 12">
    <name type="scientific">Bacillus salipaludis</name>
    <dbReference type="NCBI Taxonomy" id="2547811"/>
    <lineage>
        <taxon>Bacteria</taxon>
        <taxon>Bacillati</taxon>
        <taxon>Bacillota</taxon>
        <taxon>Bacilli</taxon>
        <taxon>Bacillales</taxon>
        <taxon>Bacillaceae</taxon>
        <taxon>Bacillus</taxon>
    </lineage>
</organism>
<evidence type="ECO:0000256" key="1">
    <source>
        <dbReference type="ARBA" id="ARBA00022475"/>
    </source>
</evidence>
<comment type="pathway">
    <text evidence="10">Lipid metabolism; phospholipid metabolism.</text>
</comment>
<keyword evidence="9 10" id="KW-1208">Phospholipid metabolism</keyword>
<keyword evidence="4 10" id="KW-0812">Transmembrane</keyword>
<evidence type="ECO:0000256" key="5">
    <source>
        <dbReference type="ARBA" id="ARBA00022989"/>
    </source>
</evidence>
<comment type="function">
    <text evidence="10">Catalyzes the transfer of an acyl group from acyl-phosphate (acyl-PO(4)) to glycerol-3-phosphate (G3P) to form lysophosphatidic acid (LPA). This enzyme utilizes acyl-phosphate as fatty acyl donor, but not acyl-CoA or acyl-ACP.</text>
</comment>
<keyword evidence="6 10" id="KW-0443">Lipid metabolism</keyword>
<feature type="transmembrane region" description="Helical" evidence="10">
    <location>
        <begin position="50"/>
        <end position="71"/>
    </location>
</feature>
<evidence type="ECO:0000313" key="11">
    <source>
        <dbReference type="EMBL" id="MFK9091789.1"/>
    </source>
</evidence>
<dbReference type="Pfam" id="PF02660">
    <property type="entry name" value="G3P_acyltransf"/>
    <property type="match status" value="1"/>
</dbReference>
<evidence type="ECO:0000256" key="2">
    <source>
        <dbReference type="ARBA" id="ARBA00022516"/>
    </source>
</evidence>
<reference evidence="11 12" key="1">
    <citation type="submission" date="2024-11" db="EMBL/GenBank/DDBJ databases">
        <authorList>
            <person name="Lucas J.A."/>
        </authorList>
    </citation>
    <scope>NUCLEOTIDE SEQUENCE [LARGE SCALE GENOMIC DNA]</scope>
    <source>
        <strain evidence="11 12">Z 5.4</strain>
    </source>
</reference>
<evidence type="ECO:0000256" key="4">
    <source>
        <dbReference type="ARBA" id="ARBA00022692"/>
    </source>
</evidence>
<dbReference type="EMBL" id="JBJHQH010000006">
    <property type="protein sequence ID" value="MFK9091789.1"/>
    <property type="molecule type" value="Genomic_DNA"/>
</dbReference>
<evidence type="ECO:0000256" key="6">
    <source>
        <dbReference type="ARBA" id="ARBA00023098"/>
    </source>
</evidence>
<feature type="transmembrane region" description="Helical" evidence="10">
    <location>
        <begin position="6"/>
        <end position="25"/>
    </location>
</feature>
<evidence type="ECO:0000256" key="8">
    <source>
        <dbReference type="ARBA" id="ARBA00023209"/>
    </source>
</evidence>
<evidence type="ECO:0000256" key="7">
    <source>
        <dbReference type="ARBA" id="ARBA00023136"/>
    </source>
</evidence>
<sequence length="188" mass="20774">MWLYLILSYLIGNIMFGYLVTKALYNNDIRLHGSGNIGARNAGRLHGKKAFVIIFLGDALKGVSVILIARYLHFPEYIQLLGLGMAILGHIKPVALKFKGGKGISTFIGGMICFEPLLIPLILVGFFSLYPFTKSFTFAGLGAFLAIPIFLFFKSYDAVTCVIALAIIVVIFLVHSENIKERLKDRGQ</sequence>
<comment type="similarity">
    <text evidence="10">Belongs to the PlsY family.</text>
</comment>
<dbReference type="PANTHER" id="PTHR30309:SF0">
    <property type="entry name" value="GLYCEROL-3-PHOSPHATE ACYLTRANSFERASE-RELATED"/>
    <property type="match status" value="1"/>
</dbReference>
<keyword evidence="8 10" id="KW-0594">Phospholipid biosynthesis</keyword>
<evidence type="ECO:0000256" key="3">
    <source>
        <dbReference type="ARBA" id="ARBA00022679"/>
    </source>
</evidence>
<name>A0ABW8RE85_9BACI</name>
<keyword evidence="5 10" id="KW-1133">Transmembrane helix</keyword>
<accession>A0ABW8RE85</accession>
<keyword evidence="12" id="KW-1185">Reference proteome</keyword>
<feature type="transmembrane region" description="Helical" evidence="10">
    <location>
        <begin position="136"/>
        <end position="153"/>
    </location>
</feature>
<keyword evidence="11" id="KW-0012">Acyltransferase</keyword>
<comment type="subunit">
    <text evidence="10">Probably interacts with PlsX.</text>
</comment>
<dbReference type="PANTHER" id="PTHR30309">
    <property type="entry name" value="INNER MEMBRANE PROTEIN YGIH"/>
    <property type="match status" value="1"/>
</dbReference>
<dbReference type="EC" id="2.3.1.275" evidence="10"/>
<dbReference type="GO" id="GO:0016746">
    <property type="term" value="F:acyltransferase activity"/>
    <property type="evidence" value="ECO:0007669"/>
    <property type="project" value="UniProtKB-KW"/>
</dbReference>
<dbReference type="SMART" id="SM01207">
    <property type="entry name" value="G3P_acyltransf"/>
    <property type="match status" value="1"/>
</dbReference>
<dbReference type="RefSeq" id="WP_406580607.1">
    <property type="nucleotide sequence ID" value="NZ_JBJHQH010000006.1"/>
</dbReference>
<dbReference type="InterPro" id="IPR003811">
    <property type="entry name" value="G3P_acylTferase_PlsY"/>
</dbReference>
<proteinExistence type="inferred from homology"/>
<keyword evidence="3 10" id="KW-0808">Transferase</keyword>
<keyword evidence="7 10" id="KW-0472">Membrane</keyword>